<keyword evidence="1" id="KW-0805">Transcription regulation</keyword>
<dbReference type="SUPFAM" id="SSF46955">
    <property type="entry name" value="Putative DNA-binding domain"/>
    <property type="match status" value="1"/>
</dbReference>
<keyword evidence="6" id="KW-1185">Reference proteome</keyword>
<comment type="caution">
    <text evidence="5">The sequence shown here is derived from an EMBL/GenBank/DDBJ whole genome shotgun (WGS) entry which is preliminary data.</text>
</comment>
<dbReference type="Pfam" id="PF13411">
    <property type="entry name" value="MerR_1"/>
    <property type="match status" value="1"/>
</dbReference>
<evidence type="ECO:0000313" key="6">
    <source>
        <dbReference type="Proteomes" id="UP000029443"/>
    </source>
</evidence>
<name>A0ABR4WB62_9GAMM</name>
<feature type="domain" description="HTH merR-type" evidence="4">
    <location>
        <begin position="4"/>
        <end position="73"/>
    </location>
</feature>
<gene>
    <name evidence="5" type="ORF">T9A_02421</name>
</gene>
<dbReference type="Gene3D" id="1.10.1660.10">
    <property type="match status" value="1"/>
</dbReference>
<evidence type="ECO:0000256" key="1">
    <source>
        <dbReference type="ARBA" id="ARBA00023015"/>
    </source>
</evidence>
<reference evidence="5 6" key="1">
    <citation type="submission" date="2012-09" db="EMBL/GenBank/DDBJ databases">
        <title>Genome Sequence of alkane-degrading Bacterium Alcanivorax jadensis T9.</title>
        <authorList>
            <person name="Lai Q."/>
            <person name="Shao Z."/>
        </authorList>
    </citation>
    <scope>NUCLEOTIDE SEQUENCE [LARGE SCALE GENOMIC DNA]</scope>
    <source>
        <strain evidence="5 6">T9</strain>
    </source>
</reference>
<evidence type="ECO:0000256" key="2">
    <source>
        <dbReference type="ARBA" id="ARBA00023125"/>
    </source>
</evidence>
<dbReference type="Proteomes" id="UP000029443">
    <property type="component" value="Unassembled WGS sequence"/>
</dbReference>
<accession>A0ABR4WB62</accession>
<evidence type="ECO:0000256" key="3">
    <source>
        <dbReference type="ARBA" id="ARBA00023163"/>
    </source>
</evidence>
<dbReference type="PANTHER" id="PTHR30204">
    <property type="entry name" value="REDOX-CYCLING DRUG-SENSING TRANSCRIPTIONAL ACTIVATOR SOXR"/>
    <property type="match status" value="1"/>
</dbReference>
<proteinExistence type="predicted"/>
<evidence type="ECO:0000313" key="5">
    <source>
        <dbReference type="EMBL" id="KGD60465.1"/>
    </source>
</evidence>
<evidence type="ECO:0000259" key="4">
    <source>
        <dbReference type="PROSITE" id="PS50937"/>
    </source>
</evidence>
<sequence>MSDVLTIQQASEQCGVNPVTLRAWERRYGLLKPERTAKGHRRYRSAEVDQIRRIVHWVEKGVPISQVASLLSGEQEPLLSADNGVPWAQASQDALLALETMNGRRLEQLLNSLLADYSHAQVIRELSDPLREQLAGSPSLSAHLALLEAVLTQKWAARSLSLSPKRREFGWLLVPVGDVLPALELAMVLQRPLWCLQRDVDVDALSALLADRQPCGVLWVIDRWPTAGQRQRLWPQQNQPWPVACWGRLLEAPPASVTRLTGDRQAVAEQLLALEGDRDVL</sequence>
<dbReference type="PROSITE" id="PS50937">
    <property type="entry name" value="HTH_MERR_2"/>
    <property type="match status" value="1"/>
</dbReference>
<keyword evidence="3" id="KW-0804">Transcription</keyword>
<dbReference type="InterPro" id="IPR000551">
    <property type="entry name" value="MerR-type_HTH_dom"/>
</dbReference>
<dbReference type="CDD" id="cd01104">
    <property type="entry name" value="HTH_MlrA-CarA"/>
    <property type="match status" value="1"/>
</dbReference>
<keyword evidence="2" id="KW-0238">DNA-binding</keyword>
<dbReference type="SMART" id="SM00422">
    <property type="entry name" value="HTH_MERR"/>
    <property type="match status" value="1"/>
</dbReference>
<dbReference type="EMBL" id="ARXU01000010">
    <property type="protein sequence ID" value="KGD60465.1"/>
    <property type="molecule type" value="Genomic_DNA"/>
</dbReference>
<dbReference type="InterPro" id="IPR047057">
    <property type="entry name" value="MerR_fam"/>
</dbReference>
<organism evidence="5 6">
    <name type="scientific">Alcanivorax jadensis T9</name>
    <dbReference type="NCBI Taxonomy" id="1177181"/>
    <lineage>
        <taxon>Bacteria</taxon>
        <taxon>Pseudomonadati</taxon>
        <taxon>Pseudomonadota</taxon>
        <taxon>Gammaproteobacteria</taxon>
        <taxon>Oceanospirillales</taxon>
        <taxon>Alcanivoracaceae</taxon>
        <taxon>Alcanivorax</taxon>
    </lineage>
</organism>
<dbReference type="InterPro" id="IPR009061">
    <property type="entry name" value="DNA-bd_dom_put_sf"/>
</dbReference>
<protein>
    <submittedName>
        <fullName evidence="5">MerR family transcriptional regulator</fullName>
    </submittedName>
</protein>
<dbReference type="RefSeq" id="WP_052042954.1">
    <property type="nucleotide sequence ID" value="NZ_ARXU01000010.1"/>
</dbReference>
<dbReference type="PANTHER" id="PTHR30204:SF67">
    <property type="entry name" value="HTH-TYPE TRANSCRIPTIONAL REGULATOR MLRA-RELATED"/>
    <property type="match status" value="1"/>
</dbReference>